<feature type="non-terminal residue" evidence="1">
    <location>
        <position position="138"/>
    </location>
</feature>
<comment type="caution">
    <text evidence="1">The sequence shown here is derived from an EMBL/GenBank/DDBJ whole genome shotgun (WGS) entry which is preliminary data.</text>
</comment>
<evidence type="ECO:0000313" key="2">
    <source>
        <dbReference type="Proteomes" id="UP000664132"/>
    </source>
</evidence>
<dbReference type="OrthoDB" id="245563at2759"/>
<gene>
    <name evidence="1" type="ORF">IFR04_016228</name>
</gene>
<proteinExistence type="predicted"/>
<keyword evidence="2" id="KW-1185">Reference proteome</keyword>
<accession>A0A8H7T082</accession>
<sequence>MNESTPNERIFNPTQYFLGPNRAQALEQPSDIIHHILHRDRHTGLSRLAFNNLKAKKRADRTLKVDGSSLVIAVDGVLHGPTQSQPKGKENVSSVPRASYGVFFGPSSPHNKASFLPVPEKSHNREVAILRGCYDALD</sequence>
<name>A0A8H7T082_9HELO</name>
<protein>
    <submittedName>
        <fullName evidence="1">Uncharacterized protein</fullName>
    </submittedName>
</protein>
<dbReference type="Proteomes" id="UP000664132">
    <property type="component" value="Unassembled WGS sequence"/>
</dbReference>
<evidence type="ECO:0000313" key="1">
    <source>
        <dbReference type="EMBL" id="KAG4410641.1"/>
    </source>
</evidence>
<reference evidence="1" key="1">
    <citation type="submission" date="2021-02" db="EMBL/GenBank/DDBJ databases">
        <title>Genome sequence Cadophora malorum strain M34.</title>
        <authorList>
            <person name="Stefanovic E."/>
            <person name="Vu D."/>
            <person name="Scully C."/>
            <person name="Dijksterhuis J."/>
            <person name="Roader J."/>
            <person name="Houbraken J."/>
        </authorList>
    </citation>
    <scope>NUCLEOTIDE SEQUENCE</scope>
    <source>
        <strain evidence="1">M34</strain>
    </source>
</reference>
<dbReference type="AlphaFoldDB" id="A0A8H7T082"/>
<organism evidence="1 2">
    <name type="scientific">Cadophora malorum</name>
    <dbReference type="NCBI Taxonomy" id="108018"/>
    <lineage>
        <taxon>Eukaryota</taxon>
        <taxon>Fungi</taxon>
        <taxon>Dikarya</taxon>
        <taxon>Ascomycota</taxon>
        <taxon>Pezizomycotina</taxon>
        <taxon>Leotiomycetes</taxon>
        <taxon>Helotiales</taxon>
        <taxon>Ploettnerulaceae</taxon>
        <taxon>Cadophora</taxon>
    </lineage>
</organism>
<dbReference type="EMBL" id="JAFJYH010000633">
    <property type="protein sequence ID" value="KAG4410641.1"/>
    <property type="molecule type" value="Genomic_DNA"/>
</dbReference>